<dbReference type="EMBL" id="BGZK01000469">
    <property type="protein sequence ID" value="GBP45657.1"/>
    <property type="molecule type" value="Genomic_DNA"/>
</dbReference>
<comment type="caution">
    <text evidence="1">The sequence shown here is derived from an EMBL/GenBank/DDBJ whole genome shotgun (WGS) entry which is preliminary data.</text>
</comment>
<evidence type="ECO:0000313" key="2">
    <source>
        <dbReference type="Proteomes" id="UP000299102"/>
    </source>
</evidence>
<dbReference type="Proteomes" id="UP000299102">
    <property type="component" value="Unassembled WGS sequence"/>
</dbReference>
<accession>A0A4C1W6E5</accession>
<keyword evidence="2" id="KW-1185">Reference proteome</keyword>
<dbReference type="AlphaFoldDB" id="A0A4C1W6E5"/>
<evidence type="ECO:0000313" key="1">
    <source>
        <dbReference type="EMBL" id="GBP45657.1"/>
    </source>
</evidence>
<reference evidence="1 2" key="1">
    <citation type="journal article" date="2019" name="Commun. Biol.">
        <title>The bagworm genome reveals a unique fibroin gene that provides high tensile strength.</title>
        <authorList>
            <person name="Kono N."/>
            <person name="Nakamura H."/>
            <person name="Ohtoshi R."/>
            <person name="Tomita M."/>
            <person name="Numata K."/>
            <person name="Arakawa K."/>
        </authorList>
    </citation>
    <scope>NUCLEOTIDE SEQUENCE [LARGE SCALE GENOMIC DNA]</scope>
</reference>
<name>A0A4C1W6E5_EUMVA</name>
<proteinExistence type="predicted"/>
<gene>
    <name evidence="1" type="ORF">EVAR_35924_1</name>
</gene>
<protein>
    <submittedName>
        <fullName evidence="1">Uncharacterized protein</fullName>
    </submittedName>
</protein>
<organism evidence="1 2">
    <name type="scientific">Eumeta variegata</name>
    <name type="common">Bagworm moth</name>
    <name type="synonym">Eumeta japonica</name>
    <dbReference type="NCBI Taxonomy" id="151549"/>
    <lineage>
        <taxon>Eukaryota</taxon>
        <taxon>Metazoa</taxon>
        <taxon>Ecdysozoa</taxon>
        <taxon>Arthropoda</taxon>
        <taxon>Hexapoda</taxon>
        <taxon>Insecta</taxon>
        <taxon>Pterygota</taxon>
        <taxon>Neoptera</taxon>
        <taxon>Endopterygota</taxon>
        <taxon>Lepidoptera</taxon>
        <taxon>Glossata</taxon>
        <taxon>Ditrysia</taxon>
        <taxon>Tineoidea</taxon>
        <taxon>Psychidae</taxon>
        <taxon>Oiketicinae</taxon>
        <taxon>Eumeta</taxon>
    </lineage>
</organism>
<sequence length="99" mass="11149">MQSSIQEGTSERVYLAKKLTNLVIASTALYLIEAVEALSPMNVTENSLRCWGLMPYGPEADSLEKVLRAFNAPLTETDYDVCEESGICERDYFREYSIV</sequence>